<comment type="caution">
    <text evidence="1">The sequence shown here is derived from an EMBL/GenBank/DDBJ whole genome shotgun (WGS) entry which is preliminary data.</text>
</comment>
<sequence length="104" mass="12167">MIRVHTNVVKCAILMPKAIKNKYNFNSTGRWSNEYPSECLGYLQFLPYSSRDDNISTTPLTTPDTDTRNLRTQFYDSDGQSWFASYGREKQRWQTEQDVMVKSP</sequence>
<dbReference type="EMBL" id="JAWJWF010000003">
    <property type="protein sequence ID" value="KAK6635330.1"/>
    <property type="molecule type" value="Genomic_DNA"/>
</dbReference>
<gene>
    <name evidence="1" type="ORF">RUM44_000581</name>
</gene>
<keyword evidence="2" id="KW-1185">Reference proteome</keyword>
<accession>A0ABR1B5U9</accession>
<evidence type="ECO:0000313" key="1">
    <source>
        <dbReference type="EMBL" id="KAK6635330.1"/>
    </source>
</evidence>
<name>A0ABR1B5U9_POLSC</name>
<evidence type="ECO:0000313" key="2">
    <source>
        <dbReference type="Proteomes" id="UP001359485"/>
    </source>
</evidence>
<dbReference type="Proteomes" id="UP001359485">
    <property type="component" value="Unassembled WGS sequence"/>
</dbReference>
<reference evidence="1 2" key="1">
    <citation type="submission" date="2023-09" db="EMBL/GenBank/DDBJ databases">
        <title>Genomes of two closely related lineages of the louse Polyplax serrata with different host specificities.</title>
        <authorList>
            <person name="Martinu J."/>
            <person name="Tarabai H."/>
            <person name="Stefka J."/>
            <person name="Hypsa V."/>
        </authorList>
    </citation>
    <scope>NUCLEOTIDE SEQUENCE [LARGE SCALE GENOMIC DNA]</scope>
    <source>
        <strain evidence="1">98ZLc_SE</strain>
    </source>
</reference>
<protein>
    <submittedName>
        <fullName evidence="1">Uncharacterized protein</fullName>
    </submittedName>
</protein>
<organism evidence="1 2">
    <name type="scientific">Polyplax serrata</name>
    <name type="common">Common mouse louse</name>
    <dbReference type="NCBI Taxonomy" id="468196"/>
    <lineage>
        <taxon>Eukaryota</taxon>
        <taxon>Metazoa</taxon>
        <taxon>Ecdysozoa</taxon>
        <taxon>Arthropoda</taxon>
        <taxon>Hexapoda</taxon>
        <taxon>Insecta</taxon>
        <taxon>Pterygota</taxon>
        <taxon>Neoptera</taxon>
        <taxon>Paraneoptera</taxon>
        <taxon>Psocodea</taxon>
        <taxon>Troctomorpha</taxon>
        <taxon>Phthiraptera</taxon>
        <taxon>Anoplura</taxon>
        <taxon>Polyplacidae</taxon>
        <taxon>Polyplax</taxon>
    </lineage>
</organism>
<proteinExistence type="predicted"/>